<dbReference type="InterPro" id="IPR044613">
    <property type="entry name" value="Nep1/2-like"/>
</dbReference>
<evidence type="ECO:0000256" key="3">
    <source>
        <dbReference type="ARBA" id="ARBA00022801"/>
    </source>
</evidence>
<proteinExistence type="inferred from homology"/>
<dbReference type="EMBL" id="AM448081">
    <property type="protein sequence ID" value="CAN67573.1"/>
    <property type="molecule type" value="Genomic_DNA"/>
</dbReference>
<evidence type="ECO:0000256" key="1">
    <source>
        <dbReference type="ARBA" id="ARBA00005234"/>
    </source>
</evidence>
<organism evidence="6">
    <name type="scientific">Vitis vinifera</name>
    <name type="common">Grape</name>
    <dbReference type="NCBI Taxonomy" id="29760"/>
    <lineage>
        <taxon>Eukaryota</taxon>
        <taxon>Viridiplantae</taxon>
        <taxon>Streptophyta</taxon>
        <taxon>Embryophyta</taxon>
        <taxon>Tracheophyta</taxon>
        <taxon>Spermatophyta</taxon>
        <taxon>Magnoliopsida</taxon>
        <taxon>eudicotyledons</taxon>
        <taxon>Gunneridae</taxon>
        <taxon>Pentapetalae</taxon>
        <taxon>rosids</taxon>
        <taxon>Vitales</taxon>
        <taxon>Vitaceae</taxon>
        <taxon>Viteae</taxon>
        <taxon>Vitis</taxon>
    </lineage>
</organism>
<feature type="domain" description="Ubiquitin-like protease family profile" evidence="5">
    <location>
        <begin position="88"/>
        <end position="252"/>
    </location>
</feature>
<gene>
    <name evidence="6" type="ORF">VITISV_012458</name>
</gene>
<keyword evidence="4" id="KW-0788">Thiol protease</keyword>
<reference evidence="6" key="1">
    <citation type="journal article" date="2007" name="PLoS ONE">
        <title>The first genome sequence of an elite grapevine cultivar (Pinot noir Vitis vinifera L.): coping with a highly heterozygous genome.</title>
        <authorList>
            <person name="Velasco R."/>
            <person name="Zharkikh A."/>
            <person name="Troggio M."/>
            <person name="Cartwright D.A."/>
            <person name="Cestaro A."/>
            <person name="Pruss D."/>
            <person name="Pindo M."/>
            <person name="FitzGerald L.M."/>
            <person name="Vezzulli S."/>
            <person name="Reid J."/>
            <person name="Malacarne G."/>
            <person name="Iliev D."/>
            <person name="Coppola G."/>
            <person name="Wardell B."/>
            <person name="Micheletti D."/>
            <person name="Macalma T."/>
            <person name="Facci M."/>
            <person name="Mitchell J.T."/>
            <person name="Perazzolli M."/>
            <person name="Eldredge G."/>
            <person name="Gatto P."/>
            <person name="Oyzerski R."/>
            <person name="Moretto M."/>
            <person name="Gutin N."/>
            <person name="Stefanini M."/>
            <person name="Chen Y."/>
            <person name="Segala C."/>
            <person name="Davenport C."/>
            <person name="Dematte L."/>
            <person name="Mraz A."/>
            <person name="Battilana J."/>
            <person name="Stormo K."/>
            <person name="Costa F."/>
            <person name="Tao Q."/>
            <person name="Si-Ammour A."/>
            <person name="Harkins T."/>
            <person name="Lackey A."/>
            <person name="Perbost C."/>
            <person name="Taillon B."/>
            <person name="Stella A."/>
            <person name="Solovyev V."/>
            <person name="Fawcett J.A."/>
            <person name="Sterck L."/>
            <person name="Vandepoele K."/>
            <person name="Grando S.M."/>
            <person name="Toppo S."/>
            <person name="Moser C."/>
            <person name="Lanchbury J."/>
            <person name="Bogden R."/>
            <person name="Skolnick M."/>
            <person name="Sgaramella V."/>
            <person name="Bhatnagar S.K."/>
            <person name="Fontana P."/>
            <person name="Gutin A."/>
            <person name="Van de Peer Y."/>
            <person name="Salamini F."/>
            <person name="Viola R."/>
        </authorList>
    </citation>
    <scope>NUCLEOTIDE SEQUENCE</scope>
</reference>
<name>A5B6B5_VITVI</name>
<keyword evidence="3" id="KW-0378">Hydrolase</keyword>
<dbReference type="Gene3D" id="3.40.395.10">
    <property type="entry name" value="Adenoviral Proteinase, Chain A"/>
    <property type="match status" value="1"/>
</dbReference>
<dbReference type="AlphaFoldDB" id="A5B6B5"/>
<evidence type="ECO:0000313" key="6">
    <source>
        <dbReference type="EMBL" id="CAN67573.1"/>
    </source>
</evidence>
<dbReference type="SUPFAM" id="SSF54001">
    <property type="entry name" value="Cysteine proteinases"/>
    <property type="match status" value="1"/>
</dbReference>
<dbReference type="GO" id="GO:0006508">
    <property type="term" value="P:proteolysis"/>
    <property type="evidence" value="ECO:0007669"/>
    <property type="project" value="UniProtKB-KW"/>
</dbReference>
<dbReference type="GO" id="GO:0019784">
    <property type="term" value="F:deNEDDylase activity"/>
    <property type="evidence" value="ECO:0007669"/>
    <property type="project" value="InterPro"/>
</dbReference>
<evidence type="ECO:0000256" key="2">
    <source>
        <dbReference type="ARBA" id="ARBA00022670"/>
    </source>
</evidence>
<dbReference type="GO" id="GO:0008234">
    <property type="term" value="F:cysteine-type peptidase activity"/>
    <property type="evidence" value="ECO:0007669"/>
    <property type="project" value="UniProtKB-KW"/>
</dbReference>
<comment type="similarity">
    <text evidence="1">Belongs to the peptidase C48 family.</text>
</comment>
<accession>A5B6B5</accession>
<dbReference type="Pfam" id="PF02902">
    <property type="entry name" value="Peptidase_C48"/>
    <property type="match status" value="1"/>
</dbReference>
<dbReference type="PANTHER" id="PTHR46468">
    <property type="entry name" value="SENTRIN-SPECIFIC PROTEASE 8"/>
    <property type="match status" value="1"/>
</dbReference>
<protein>
    <recommendedName>
        <fullName evidence="5">Ubiquitin-like protease family profile domain-containing protein</fullName>
    </recommendedName>
</protein>
<dbReference type="PANTHER" id="PTHR46468:SF1">
    <property type="entry name" value="SENTRIN-SPECIFIC PROTEASE 8"/>
    <property type="match status" value="1"/>
</dbReference>
<evidence type="ECO:0000256" key="4">
    <source>
        <dbReference type="ARBA" id="ARBA00022807"/>
    </source>
</evidence>
<dbReference type="InterPro" id="IPR003653">
    <property type="entry name" value="Peptidase_C48_C"/>
</dbReference>
<dbReference type="PROSITE" id="PS50600">
    <property type="entry name" value="ULP_PROTEASE"/>
    <property type="match status" value="1"/>
</dbReference>
<dbReference type="InterPro" id="IPR038765">
    <property type="entry name" value="Papain-like_cys_pep_sf"/>
</dbReference>
<sequence>MDRVAPKRRLREGASRCSEPRHIAFKLEEKGQSLLNCVHKSIYCTHKQIELQSLPGFQKLQEDPGIAVDICNMGKSWADDMILSYNDVVLRRSDLDILSGPRFLNDRLIEFYFSYLTSCYPSPDISLVPPSIAFWIMNCPDTGSLRDFIEPLKLSEKKLVIFPINNNDDVEQAEGGTHWSLLAFEENANVFVHHDSCGGLNEAHARKLYKAVVGFMGNSNSSRAQYLECKDSPQQANCYDCGLYVAATAKAICCWYGSGQPGEGLWFSVVKEQVTSSVVADLRSEMLGLIRNLQ</sequence>
<dbReference type="ExpressionAtlas" id="A5B6B5">
    <property type="expression patterns" value="baseline and differential"/>
</dbReference>
<keyword evidence="2" id="KW-0645">Protease</keyword>
<evidence type="ECO:0000259" key="5">
    <source>
        <dbReference type="PROSITE" id="PS50600"/>
    </source>
</evidence>